<comment type="caution">
    <text evidence="1">The sequence shown here is derived from an EMBL/GenBank/DDBJ whole genome shotgun (WGS) entry which is preliminary data.</text>
</comment>
<sequence length="111" mass="13198">MIENNTIRKQLVEQNTLSYLIKYAEKWSNNESSLEIIYTIVFAEKGKGELKKEQYKEFIEYVKRLHLSSKDGIRQAALGISWKLTDDNEFIENIEHQETKLHKILYLICFI</sequence>
<gene>
    <name evidence="1" type="ORF">MBJ925_LOCUS25579</name>
</gene>
<reference evidence="1" key="1">
    <citation type="submission" date="2021-02" db="EMBL/GenBank/DDBJ databases">
        <authorList>
            <person name="Nowell W R."/>
        </authorList>
    </citation>
    <scope>NUCLEOTIDE SEQUENCE</scope>
</reference>
<organism evidence="1 2">
    <name type="scientific">Rotaria magnacalcarata</name>
    <dbReference type="NCBI Taxonomy" id="392030"/>
    <lineage>
        <taxon>Eukaryota</taxon>
        <taxon>Metazoa</taxon>
        <taxon>Spiralia</taxon>
        <taxon>Gnathifera</taxon>
        <taxon>Rotifera</taxon>
        <taxon>Eurotatoria</taxon>
        <taxon>Bdelloidea</taxon>
        <taxon>Philodinida</taxon>
        <taxon>Philodinidae</taxon>
        <taxon>Rotaria</taxon>
    </lineage>
</organism>
<dbReference type="AlphaFoldDB" id="A0A816V712"/>
<evidence type="ECO:0000313" key="1">
    <source>
        <dbReference type="EMBL" id="CAF2119050.1"/>
    </source>
</evidence>
<dbReference type="EMBL" id="CAJNRE010013536">
    <property type="protein sequence ID" value="CAF2119050.1"/>
    <property type="molecule type" value="Genomic_DNA"/>
</dbReference>
<name>A0A816V712_9BILA</name>
<proteinExistence type="predicted"/>
<accession>A0A816V712</accession>
<evidence type="ECO:0000313" key="2">
    <source>
        <dbReference type="Proteomes" id="UP000663824"/>
    </source>
</evidence>
<dbReference type="Proteomes" id="UP000663824">
    <property type="component" value="Unassembled WGS sequence"/>
</dbReference>
<protein>
    <submittedName>
        <fullName evidence="1">Uncharacterized protein</fullName>
    </submittedName>
</protein>